<evidence type="ECO:0000259" key="3">
    <source>
        <dbReference type="Pfam" id="PF05448"/>
    </source>
</evidence>
<dbReference type="InterPro" id="IPR008391">
    <property type="entry name" value="AXE1_dom"/>
</dbReference>
<keyword evidence="5" id="KW-1185">Reference proteome</keyword>
<evidence type="ECO:0000256" key="2">
    <source>
        <dbReference type="PIRSR" id="PIRSR639069-2"/>
    </source>
</evidence>
<dbReference type="EMBL" id="FWWU01000003">
    <property type="protein sequence ID" value="SMB79066.1"/>
    <property type="molecule type" value="Genomic_DNA"/>
</dbReference>
<feature type="active site" description="Charge relay system" evidence="1">
    <location>
        <position position="303"/>
    </location>
</feature>
<organism evidence="4 5">
    <name type="scientific">Deinococcus hopiensis KR-140</name>
    <dbReference type="NCBI Taxonomy" id="695939"/>
    <lineage>
        <taxon>Bacteria</taxon>
        <taxon>Thermotogati</taxon>
        <taxon>Deinococcota</taxon>
        <taxon>Deinococci</taxon>
        <taxon>Deinococcales</taxon>
        <taxon>Deinococcaceae</taxon>
        <taxon>Deinococcus</taxon>
    </lineage>
</organism>
<feature type="binding site" evidence="2">
    <location>
        <position position="92"/>
    </location>
    <ligand>
        <name>substrate</name>
    </ligand>
</feature>
<dbReference type="RefSeq" id="WP_084045392.1">
    <property type="nucleotide sequence ID" value="NZ_FWWU01000003.1"/>
</dbReference>
<feature type="active site" description="Charge relay system" evidence="1">
    <location>
        <position position="274"/>
    </location>
</feature>
<gene>
    <name evidence="4" type="ORF">SAMN00790413_05746</name>
</gene>
<reference evidence="4 5" key="1">
    <citation type="submission" date="2017-04" db="EMBL/GenBank/DDBJ databases">
        <authorList>
            <person name="Afonso C.L."/>
            <person name="Miller P.J."/>
            <person name="Scott M.A."/>
            <person name="Spackman E."/>
            <person name="Goraichik I."/>
            <person name="Dimitrov K.M."/>
            <person name="Suarez D.L."/>
            <person name="Swayne D.E."/>
        </authorList>
    </citation>
    <scope>NUCLEOTIDE SEQUENCE [LARGE SCALE GENOMIC DNA]</scope>
    <source>
        <strain evidence="4 5">KR-140</strain>
    </source>
</reference>
<feature type="active site" description="Nucleophile" evidence="1">
    <location>
        <position position="188"/>
    </location>
</feature>
<sequence length="326" mass="35699">MAFFDLPLDTLRTYRPDVSTPADFAAFWEDTLEEARAFPLDARFEEVDYGLRGLKTYDVTFRGYGGQAIKGWLLQPRNAAGASPCVVEFIGYGGGRGLPTDWLTYASAGYAHLVMDTRGQGSVWRRGDTPDLAPDGDNPQHPGFMTRGIRRPQTYYYRRVFTDGVRAVEAARSAPGVDPSRVAVAGGSQGGGITLAVAGLVQDVSALLPDVPFLCQFRRASEITNAAPYSELTGYLRIHREAVEDVFSTLAYFDGLNFAPRVQAPALFSVGLMDEVCPPSTVFAAYNRLPGEKDIRVYAYSGHEAGEGVHVPERLRFLSRLPGWSP</sequence>
<dbReference type="GO" id="GO:0052689">
    <property type="term" value="F:carboxylic ester hydrolase activity"/>
    <property type="evidence" value="ECO:0007669"/>
    <property type="project" value="TreeGrafter"/>
</dbReference>
<dbReference type="Pfam" id="PF05448">
    <property type="entry name" value="AXE1"/>
    <property type="match status" value="1"/>
</dbReference>
<feature type="domain" description="Acetyl xylan esterase" evidence="3">
    <location>
        <begin position="1"/>
        <end position="320"/>
    </location>
</feature>
<name>A0A1W1UD90_9DEIO</name>
<protein>
    <submittedName>
        <fullName evidence="4">Cephalosporin-C deacetylase</fullName>
    </submittedName>
</protein>
<accession>A0A1W1UD90</accession>
<dbReference type="PANTHER" id="PTHR40111:SF1">
    <property type="entry name" value="CEPHALOSPORIN-C DEACETYLASE"/>
    <property type="match status" value="1"/>
</dbReference>
<dbReference type="InterPro" id="IPR039069">
    <property type="entry name" value="CE7"/>
</dbReference>
<dbReference type="InterPro" id="IPR029058">
    <property type="entry name" value="AB_hydrolase_fold"/>
</dbReference>
<dbReference type="Proteomes" id="UP000192582">
    <property type="component" value="Unassembled WGS sequence"/>
</dbReference>
<proteinExistence type="predicted"/>
<dbReference type="SUPFAM" id="SSF53474">
    <property type="entry name" value="alpha/beta-Hydrolases"/>
    <property type="match status" value="1"/>
</dbReference>
<dbReference type="Gene3D" id="3.40.50.1820">
    <property type="entry name" value="alpha/beta hydrolase"/>
    <property type="match status" value="1"/>
</dbReference>
<dbReference type="STRING" id="695939.SAMN00790413_05746"/>
<dbReference type="AlphaFoldDB" id="A0A1W1UD90"/>
<evidence type="ECO:0000313" key="4">
    <source>
        <dbReference type="EMBL" id="SMB79066.1"/>
    </source>
</evidence>
<evidence type="ECO:0000256" key="1">
    <source>
        <dbReference type="PIRSR" id="PIRSR639069-1"/>
    </source>
</evidence>
<dbReference type="OrthoDB" id="9770528at2"/>
<evidence type="ECO:0000313" key="5">
    <source>
        <dbReference type="Proteomes" id="UP000192582"/>
    </source>
</evidence>
<dbReference type="PANTHER" id="PTHR40111">
    <property type="entry name" value="CEPHALOSPORIN-C DEACETYLASE"/>
    <property type="match status" value="1"/>
</dbReference>
<dbReference type="GO" id="GO:0005976">
    <property type="term" value="P:polysaccharide metabolic process"/>
    <property type="evidence" value="ECO:0007669"/>
    <property type="project" value="TreeGrafter"/>
</dbReference>